<evidence type="ECO:0000256" key="14">
    <source>
        <dbReference type="ARBA" id="ARBA00042883"/>
    </source>
</evidence>
<dbReference type="GO" id="GO:0003723">
    <property type="term" value="F:RNA binding"/>
    <property type="evidence" value="ECO:0007669"/>
    <property type="project" value="InterPro"/>
</dbReference>
<evidence type="ECO:0000256" key="9">
    <source>
        <dbReference type="ARBA" id="ARBA00038945"/>
    </source>
</evidence>
<comment type="function">
    <text evidence="7">Dual specificity enzyme that catalyzes the synthesis of pseudouridine from uracil-746 in 23S ribosomal RNA and from uracil-32 in the anticodon stem and loop of transfer RNAs.</text>
</comment>
<dbReference type="PANTHER" id="PTHR21600:SF91">
    <property type="entry name" value="DUAL-SPECIFICITY RNA PSEUDOURIDINE SYNTHASE RLUA"/>
    <property type="match status" value="1"/>
</dbReference>
<accession>A0AA41QPC4</accession>
<evidence type="ECO:0000256" key="8">
    <source>
        <dbReference type="ARBA" id="ARBA00038944"/>
    </source>
</evidence>
<evidence type="ECO:0000256" key="6">
    <source>
        <dbReference type="ARBA" id="ARBA00036916"/>
    </source>
</evidence>
<feature type="domain" description="Pseudouridine synthase RsuA/RluA-like" evidence="16">
    <location>
        <begin position="27"/>
        <end position="173"/>
    </location>
</feature>
<dbReference type="PANTHER" id="PTHR21600">
    <property type="entry name" value="MITOCHONDRIAL RNA PSEUDOURIDINE SYNTHASE"/>
    <property type="match status" value="1"/>
</dbReference>
<organism evidence="17 18">
    <name type="scientific">Paradevosia shaoguanensis</name>
    <dbReference type="NCBI Taxonomy" id="1335043"/>
    <lineage>
        <taxon>Bacteria</taxon>
        <taxon>Pseudomonadati</taxon>
        <taxon>Pseudomonadota</taxon>
        <taxon>Alphaproteobacteria</taxon>
        <taxon>Hyphomicrobiales</taxon>
        <taxon>Devosiaceae</taxon>
        <taxon>Paradevosia</taxon>
    </lineage>
</organism>
<comment type="similarity">
    <text evidence="1">Belongs to the pseudouridine synthase RluA family.</text>
</comment>
<dbReference type="EMBL" id="JALAZD010000002">
    <property type="protein sequence ID" value="MCI0128550.1"/>
    <property type="molecule type" value="Genomic_DNA"/>
</dbReference>
<evidence type="ECO:0000256" key="11">
    <source>
        <dbReference type="ARBA" id="ARBA00041266"/>
    </source>
</evidence>
<evidence type="ECO:0000259" key="16">
    <source>
        <dbReference type="Pfam" id="PF00849"/>
    </source>
</evidence>
<evidence type="ECO:0000256" key="13">
    <source>
        <dbReference type="ARBA" id="ARBA00042844"/>
    </source>
</evidence>
<comment type="caution">
    <text evidence="17">The sequence shown here is derived from an EMBL/GenBank/DDBJ whole genome shotgun (WGS) entry which is preliminary data.</text>
</comment>
<proteinExistence type="inferred from homology"/>
<comment type="catalytic activity">
    <reaction evidence="6">
        <text>uridine(746) in 23S rRNA = pseudouridine(746) in 23S rRNA</text>
        <dbReference type="Rhea" id="RHEA:42548"/>
        <dbReference type="Rhea" id="RHEA-COMP:10109"/>
        <dbReference type="Rhea" id="RHEA-COMP:10110"/>
        <dbReference type="ChEBI" id="CHEBI:65314"/>
        <dbReference type="ChEBI" id="CHEBI:65315"/>
        <dbReference type="EC" id="5.4.99.29"/>
    </reaction>
</comment>
<evidence type="ECO:0000256" key="3">
    <source>
        <dbReference type="ARBA" id="ARBA00022694"/>
    </source>
</evidence>
<dbReference type="Proteomes" id="UP001156140">
    <property type="component" value="Unassembled WGS sequence"/>
</dbReference>
<evidence type="ECO:0000256" key="7">
    <source>
        <dbReference type="ARBA" id="ARBA00037305"/>
    </source>
</evidence>
<dbReference type="GO" id="GO:0160142">
    <property type="term" value="F:23S rRNA pseudouridine(746) synthase activity"/>
    <property type="evidence" value="ECO:0007669"/>
    <property type="project" value="UniProtKB-EC"/>
</dbReference>
<keyword evidence="2" id="KW-0698">rRNA processing</keyword>
<evidence type="ECO:0000256" key="12">
    <source>
        <dbReference type="ARBA" id="ARBA00042372"/>
    </source>
</evidence>
<dbReference type="InterPro" id="IPR006145">
    <property type="entry name" value="PsdUridine_synth_RsuA/RluA"/>
</dbReference>
<evidence type="ECO:0000313" key="18">
    <source>
        <dbReference type="Proteomes" id="UP001156140"/>
    </source>
</evidence>
<evidence type="ECO:0000256" key="2">
    <source>
        <dbReference type="ARBA" id="ARBA00022552"/>
    </source>
</evidence>
<evidence type="ECO:0000256" key="10">
    <source>
        <dbReference type="ARBA" id="ARBA00039988"/>
    </source>
</evidence>
<dbReference type="Gene3D" id="3.30.2350.10">
    <property type="entry name" value="Pseudouridine synthase"/>
    <property type="match status" value="1"/>
</dbReference>
<dbReference type="GO" id="GO:0160151">
    <property type="term" value="F:tRNA pseudouridine(32) synthase activity"/>
    <property type="evidence" value="ECO:0007669"/>
    <property type="project" value="UniProtKB-EC"/>
</dbReference>
<keyword evidence="18" id="KW-1185">Reference proteome</keyword>
<sequence>MTQELPNQYIYTPPMEPYLTVIHEDEDIIVLDKPSGLLSVPGKPEELKDCLESRARERYPTASTIHRLDKDTSGVVVMALNKWAHGRIGIQFEKRQTEKFYEARLWGLLEEDRGRVDLPLATDWERKPRQRVDFENGRPSQTDWEVLSREGNITRVKLMPITGRTHQLRVHMLSLGHPIVGDPFYAPEEALAAADRLQLHAEMLAFTHPRSGARMEFLIPCPF</sequence>
<evidence type="ECO:0000256" key="1">
    <source>
        <dbReference type="ARBA" id="ARBA00010876"/>
    </source>
</evidence>
<reference evidence="17" key="1">
    <citation type="submission" date="2022-03" db="EMBL/GenBank/DDBJ databases">
        <title>The complete genome sequence of a Methyloterrigena soli.</title>
        <authorList>
            <person name="Zi Z."/>
        </authorList>
    </citation>
    <scope>NUCLEOTIDE SEQUENCE</scope>
    <source>
        <strain evidence="17">M48</strain>
    </source>
</reference>
<dbReference type="PROSITE" id="PS01129">
    <property type="entry name" value="PSI_RLU"/>
    <property type="match status" value="1"/>
</dbReference>
<dbReference type="InterPro" id="IPR020103">
    <property type="entry name" value="PsdUridine_synth_cat_dom_sf"/>
</dbReference>
<dbReference type="RefSeq" id="WP_281736674.1">
    <property type="nucleotide sequence ID" value="NZ_JAKETQ010000002.1"/>
</dbReference>
<dbReference type="EC" id="5.4.99.29" evidence="9"/>
<dbReference type="InterPro" id="IPR006224">
    <property type="entry name" value="PsdUridine_synth_RluA-like_CS"/>
</dbReference>
<gene>
    <name evidence="17" type="ORF">ML536_17090</name>
</gene>
<keyword evidence="4" id="KW-0413">Isomerase</keyword>
<dbReference type="Pfam" id="PF00849">
    <property type="entry name" value="PseudoU_synth_2"/>
    <property type="match status" value="1"/>
</dbReference>
<dbReference type="SUPFAM" id="SSF55120">
    <property type="entry name" value="Pseudouridine synthase"/>
    <property type="match status" value="1"/>
</dbReference>
<protein>
    <recommendedName>
        <fullName evidence="10">Dual-specificity RNA pseudouridine synthase RluA</fullName>
        <ecNumber evidence="8">5.4.99.28</ecNumber>
        <ecNumber evidence="9">5.4.99.29</ecNumber>
    </recommendedName>
    <alternativeName>
        <fullName evidence="11">23S rRNA pseudouridine(746) synthase</fullName>
    </alternativeName>
    <alternativeName>
        <fullName evidence="14">Ribosomal large subunit pseudouridine synthase A</fullName>
    </alternativeName>
    <alternativeName>
        <fullName evidence="13">rRNA pseudouridylate synthase A</fullName>
    </alternativeName>
    <alternativeName>
        <fullName evidence="15">rRNA-uridine isomerase A</fullName>
    </alternativeName>
    <alternativeName>
        <fullName evidence="12">tRNA pseudouridine(32) synthase</fullName>
    </alternativeName>
</protein>
<dbReference type="GO" id="GO:0000455">
    <property type="term" value="P:enzyme-directed rRNA pseudouridine synthesis"/>
    <property type="evidence" value="ECO:0007669"/>
    <property type="project" value="TreeGrafter"/>
</dbReference>
<evidence type="ECO:0000256" key="15">
    <source>
        <dbReference type="ARBA" id="ARBA00043143"/>
    </source>
</evidence>
<comment type="catalytic activity">
    <reaction evidence="5">
        <text>uridine(32) in tRNA = pseudouridine(32) in tRNA</text>
        <dbReference type="Rhea" id="RHEA:42544"/>
        <dbReference type="Rhea" id="RHEA-COMP:10107"/>
        <dbReference type="Rhea" id="RHEA-COMP:10108"/>
        <dbReference type="ChEBI" id="CHEBI:65314"/>
        <dbReference type="ChEBI" id="CHEBI:65315"/>
        <dbReference type="EC" id="5.4.99.28"/>
    </reaction>
</comment>
<keyword evidence="3" id="KW-0819">tRNA processing</keyword>
<name>A0AA41QPC4_9HYPH</name>
<evidence type="ECO:0000256" key="4">
    <source>
        <dbReference type="ARBA" id="ARBA00023235"/>
    </source>
</evidence>
<evidence type="ECO:0000256" key="5">
    <source>
        <dbReference type="ARBA" id="ARBA00036184"/>
    </source>
</evidence>
<dbReference type="GO" id="GO:0008033">
    <property type="term" value="P:tRNA processing"/>
    <property type="evidence" value="ECO:0007669"/>
    <property type="project" value="UniProtKB-KW"/>
</dbReference>
<dbReference type="InterPro" id="IPR050188">
    <property type="entry name" value="RluA_PseudoU_synthase"/>
</dbReference>
<dbReference type="CDD" id="cd02869">
    <property type="entry name" value="PseudoU_synth_RluA_like"/>
    <property type="match status" value="1"/>
</dbReference>
<dbReference type="AlphaFoldDB" id="A0AA41QPC4"/>
<evidence type="ECO:0000313" key="17">
    <source>
        <dbReference type="EMBL" id="MCI0128550.1"/>
    </source>
</evidence>
<dbReference type="EC" id="5.4.99.28" evidence="8"/>